<evidence type="ECO:0000313" key="6">
    <source>
        <dbReference type="Proteomes" id="UP001172083"/>
    </source>
</evidence>
<protein>
    <submittedName>
        <fullName evidence="5">Sigma-70 family RNA polymerase sigma factor</fullName>
    </submittedName>
</protein>
<dbReference type="InterPro" id="IPR036388">
    <property type="entry name" value="WH-like_DNA-bd_sf"/>
</dbReference>
<evidence type="ECO:0000256" key="3">
    <source>
        <dbReference type="ARBA" id="ARBA00023082"/>
    </source>
</evidence>
<proteinExistence type="inferred from homology"/>
<dbReference type="Gene3D" id="1.10.1740.10">
    <property type="match status" value="1"/>
</dbReference>
<sequence length="165" mass="19579">MVGLYTRYRHQFLAWALRKYNLSEEDGYDIFQDAVIAFYENVKGGKIHQLNYTIKTYLFAIAKNLLLNKLKYNQRFKDHPDEFDHLINETHFENDIIVNEKNQFVTAHLEKLGEPCHSILKLFYYDSFSMESIATKLDYKNKDVVKSQKLRCIKELRKALVKAFG</sequence>
<comment type="similarity">
    <text evidence="1">Belongs to the sigma-70 factor family. ECF subfamily.</text>
</comment>
<evidence type="ECO:0000256" key="2">
    <source>
        <dbReference type="ARBA" id="ARBA00023015"/>
    </source>
</evidence>
<dbReference type="InterPro" id="IPR013325">
    <property type="entry name" value="RNA_pol_sigma_r2"/>
</dbReference>
<evidence type="ECO:0000313" key="5">
    <source>
        <dbReference type="EMBL" id="MDN5215411.1"/>
    </source>
</evidence>
<gene>
    <name evidence="5" type="ORF">QQ020_25250</name>
</gene>
<comment type="caution">
    <text evidence="5">The sequence shown here is derived from an EMBL/GenBank/DDBJ whole genome shotgun (WGS) entry which is preliminary data.</text>
</comment>
<keyword evidence="3" id="KW-0731">Sigma factor</keyword>
<dbReference type="SUPFAM" id="SSF88659">
    <property type="entry name" value="Sigma3 and sigma4 domains of RNA polymerase sigma factors"/>
    <property type="match status" value="1"/>
</dbReference>
<dbReference type="Proteomes" id="UP001172083">
    <property type="component" value="Unassembled WGS sequence"/>
</dbReference>
<evidence type="ECO:0000256" key="4">
    <source>
        <dbReference type="ARBA" id="ARBA00023163"/>
    </source>
</evidence>
<dbReference type="InterPro" id="IPR014284">
    <property type="entry name" value="RNA_pol_sigma-70_dom"/>
</dbReference>
<accession>A0ABT8LEB1</accession>
<keyword evidence="6" id="KW-1185">Reference proteome</keyword>
<organism evidence="5 6">
    <name type="scientific">Agaribacillus aureus</name>
    <dbReference type="NCBI Taxonomy" id="3051825"/>
    <lineage>
        <taxon>Bacteria</taxon>
        <taxon>Pseudomonadati</taxon>
        <taxon>Bacteroidota</taxon>
        <taxon>Cytophagia</taxon>
        <taxon>Cytophagales</taxon>
        <taxon>Splendidivirgaceae</taxon>
        <taxon>Agaribacillus</taxon>
    </lineage>
</organism>
<keyword evidence="4" id="KW-0804">Transcription</keyword>
<dbReference type="PANTHER" id="PTHR43133">
    <property type="entry name" value="RNA POLYMERASE ECF-TYPE SIGMA FACTO"/>
    <property type="match status" value="1"/>
</dbReference>
<dbReference type="Gene3D" id="1.10.10.10">
    <property type="entry name" value="Winged helix-like DNA-binding domain superfamily/Winged helix DNA-binding domain"/>
    <property type="match status" value="1"/>
</dbReference>
<dbReference type="PANTHER" id="PTHR43133:SF46">
    <property type="entry name" value="RNA POLYMERASE SIGMA-70 FACTOR ECF SUBFAMILY"/>
    <property type="match status" value="1"/>
</dbReference>
<dbReference type="EMBL" id="JAUJEB010000006">
    <property type="protein sequence ID" value="MDN5215411.1"/>
    <property type="molecule type" value="Genomic_DNA"/>
</dbReference>
<dbReference type="InterPro" id="IPR013324">
    <property type="entry name" value="RNA_pol_sigma_r3/r4-like"/>
</dbReference>
<keyword evidence="2" id="KW-0805">Transcription regulation</keyword>
<dbReference type="SUPFAM" id="SSF88946">
    <property type="entry name" value="Sigma2 domain of RNA polymerase sigma factors"/>
    <property type="match status" value="1"/>
</dbReference>
<reference evidence="5" key="1">
    <citation type="submission" date="2023-06" db="EMBL/GenBank/DDBJ databases">
        <title>Genomic of Agaribacillus aureum.</title>
        <authorList>
            <person name="Wang G."/>
        </authorList>
    </citation>
    <scope>NUCLEOTIDE SEQUENCE</scope>
    <source>
        <strain evidence="5">BMA12</strain>
    </source>
</reference>
<dbReference type="NCBIfam" id="TIGR02937">
    <property type="entry name" value="sigma70-ECF"/>
    <property type="match status" value="1"/>
</dbReference>
<dbReference type="InterPro" id="IPR039425">
    <property type="entry name" value="RNA_pol_sigma-70-like"/>
</dbReference>
<evidence type="ECO:0000256" key="1">
    <source>
        <dbReference type="ARBA" id="ARBA00010641"/>
    </source>
</evidence>
<name>A0ABT8LEB1_9BACT</name>
<dbReference type="RefSeq" id="WP_346760889.1">
    <property type="nucleotide sequence ID" value="NZ_JAUJEB010000006.1"/>
</dbReference>